<reference evidence="4" key="1">
    <citation type="submission" date="2023-12" db="EMBL/GenBank/DDBJ databases">
        <title>Fervidustalea candida gen. nov., sp. nov., a novel member of the family Paenibacillaceae isolated from a geothermal area.</title>
        <authorList>
            <person name="Li W.-J."/>
            <person name="Jiao J.-Y."/>
            <person name="Chen Y."/>
        </authorList>
    </citation>
    <scope>NUCLEOTIDE SEQUENCE</scope>
    <source>
        <strain evidence="4">SYSU GA230002</strain>
    </source>
</reference>
<comment type="caution">
    <text evidence="4">The sequence shown here is derived from an EMBL/GenBank/DDBJ whole genome shotgun (WGS) entry which is preliminary data.</text>
</comment>
<dbReference type="SUPFAM" id="SSF52151">
    <property type="entry name" value="FabD/lysophospholipase-like"/>
    <property type="match status" value="1"/>
</dbReference>
<dbReference type="RefSeq" id="WP_371753696.1">
    <property type="nucleotide sequence ID" value="NZ_JAYJLD010000008.1"/>
</dbReference>
<evidence type="ECO:0000313" key="5">
    <source>
        <dbReference type="Proteomes" id="UP001310386"/>
    </source>
</evidence>
<name>A0ABU5ZG28_9BACL</name>
<dbReference type="InterPro" id="IPR002641">
    <property type="entry name" value="PNPLA_dom"/>
</dbReference>
<accession>A0ABU5ZG28</accession>
<dbReference type="Gene3D" id="3.40.1090.10">
    <property type="entry name" value="Cytosolic phospholipase A2 catalytic domain"/>
    <property type="match status" value="2"/>
</dbReference>
<keyword evidence="2" id="KW-0378">Hydrolase</keyword>
<gene>
    <name evidence="4" type="ORF">VF724_07270</name>
</gene>
<keyword evidence="5" id="KW-1185">Reference proteome</keyword>
<feature type="short sequence motif" description="GXSXG" evidence="2">
    <location>
        <begin position="36"/>
        <end position="40"/>
    </location>
</feature>
<dbReference type="PANTHER" id="PTHR46394:SF1">
    <property type="entry name" value="PNPLA DOMAIN-CONTAINING PROTEIN"/>
    <property type="match status" value="1"/>
</dbReference>
<dbReference type="CDD" id="cd07207">
    <property type="entry name" value="Pat_ExoU_VipD_like"/>
    <property type="match status" value="1"/>
</dbReference>
<dbReference type="EMBL" id="JAYJLD010000008">
    <property type="protein sequence ID" value="MEB3101464.1"/>
    <property type="molecule type" value="Genomic_DNA"/>
</dbReference>
<evidence type="ECO:0000313" key="4">
    <source>
        <dbReference type="EMBL" id="MEB3101464.1"/>
    </source>
</evidence>
<proteinExistence type="predicted"/>
<feature type="domain" description="PNPLA" evidence="3">
    <location>
        <begin position="5"/>
        <end position="207"/>
    </location>
</feature>
<sequence>MLVNAVFEGGGVKAIGLVGALKAAEDRGVRFNKVAGTSSGAIIASLIASGYTADEIEKILLQTPFTSFLKKTLWHRVRVVGPMVRLFIKKGLYSGESLEFWIKGLLQQKGVRTFGDLKPNQLRIIASDISDGRILVLPEDIRNYGVDPQKLEVASAVRMSASLPYFFDPVIYRKPLRFKEKPLHFKQQFVYIVDGGILSNFPLWIFDKESALQERTNMMPTVGFQLVGMKEGVARKIYGPFTMFQALLATMMDAHDERYIEDHNRFRTIKIPTLGVQTTQFGISRELSKKLYDSGYSAALRFFDKWSVSAYMSQYKNIVQKQKV</sequence>
<dbReference type="Proteomes" id="UP001310386">
    <property type="component" value="Unassembled WGS sequence"/>
</dbReference>
<feature type="active site" description="Proton acceptor" evidence="2">
    <location>
        <position position="194"/>
    </location>
</feature>
<evidence type="ECO:0000259" key="3">
    <source>
        <dbReference type="PROSITE" id="PS51635"/>
    </source>
</evidence>
<dbReference type="InterPro" id="IPR052580">
    <property type="entry name" value="Lipid_Hydrolase"/>
</dbReference>
<comment type="caution">
    <text evidence="2">Lacks conserved residue(s) required for the propagation of feature annotation.</text>
</comment>
<feature type="short sequence motif" description="DGA/G" evidence="2">
    <location>
        <begin position="194"/>
        <end position="196"/>
    </location>
</feature>
<dbReference type="PROSITE" id="PS51635">
    <property type="entry name" value="PNPLA"/>
    <property type="match status" value="1"/>
</dbReference>
<dbReference type="PANTHER" id="PTHR46394">
    <property type="entry name" value="ANNEXIN"/>
    <property type="match status" value="1"/>
</dbReference>
<keyword evidence="1 2" id="KW-0443">Lipid metabolism</keyword>
<organism evidence="4 5">
    <name type="scientific">Ferviditalea candida</name>
    <dbReference type="NCBI Taxonomy" id="3108399"/>
    <lineage>
        <taxon>Bacteria</taxon>
        <taxon>Bacillati</taxon>
        <taxon>Bacillota</taxon>
        <taxon>Bacilli</taxon>
        <taxon>Bacillales</taxon>
        <taxon>Paenibacillaceae</taxon>
        <taxon>Ferviditalea</taxon>
    </lineage>
</organism>
<dbReference type="InterPro" id="IPR016035">
    <property type="entry name" value="Acyl_Trfase/lysoPLipase"/>
</dbReference>
<feature type="active site" description="Nucleophile" evidence="2">
    <location>
        <position position="38"/>
    </location>
</feature>
<dbReference type="Pfam" id="PF01734">
    <property type="entry name" value="Patatin"/>
    <property type="match status" value="1"/>
</dbReference>
<evidence type="ECO:0000256" key="2">
    <source>
        <dbReference type="PROSITE-ProRule" id="PRU01161"/>
    </source>
</evidence>
<protein>
    <submittedName>
        <fullName evidence="4">Patatin-like phospholipase family protein</fullName>
    </submittedName>
</protein>
<keyword evidence="2" id="KW-0442">Lipid degradation</keyword>
<evidence type="ECO:0000256" key="1">
    <source>
        <dbReference type="ARBA" id="ARBA00023098"/>
    </source>
</evidence>